<dbReference type="EMBL" id="CP012333">
    <property type="protein sequence ID" value="AKV03508.1"/>
    <property type="molecule type" value="Genomic_DNA"/>
</dbReference>
<dbReference type="KEGG" id="llu:AKJ09_10171"/>
<dbReference type="Proteomes" id="UP000064967">
    <property type="component" value="Chromosome"/>
</dbReference>
<organism evidence="1 2">
    <name type="scientific">Labilithrix luteola</name>
    <dbReference type="NCBI Taxonomy" id="1391654"/>
    <lineage>
        <taxon>Bacteria</taxon>
        <taxon>Pseudomonadati</taxon>
        <taxon>Myxococcota</taxon>
        <taxon>Polyangia</taxon>
        <taxon>Polyangiales</taxon>
        <taxon>Labilitrichaceae</taxon>
        <taxon>Labilithrix</taxon>
    </lineage>
</organism>
<gene>
    <name evidence="1" type="ORF">AKJ09_10171</name>
</gene>
<protein>
    <submittedName>
        <fullName evidence="1">Uncharacterized protein</fullName>
    </submittedName>
</protein>
<keyword evidence="2" id="KW-1185">Reference proteome</keyword>
<dbReference type="STRING" id="1391654.AKJ09_10171"/>
<evidence type="ECO:0000313" key="2">
    <source>
        <dbReference type="Proteomes" id="UP000064967"/>
    </source>
</evidence>
<proteinExistence type="predicted"/>
<dbReference type="AlphaFoldDB" id="A0A0K1QCQ4"/>
<evidence type="ECO:0000313" key="1">
    <source>
        <dbReference type="EMBL" id="AKV03508.1"/>
    </source>
</evidence>
<reference evidence="1 2" key="1">
    <citation type="submission" date="2015-08" db="EMBL/GenBank/DDBJ databases">
        <authorList>
            <person name="Babu N.S."/>
            <person name="Beckwith C.J."/>
            <person name="Beseler K.G."/>
            <person name="Brison A."/>
            <person name="Carone J.V."/>
            <person name="Caskin T.P."/>
            <person name="Diamond M."/>
            <person name="Durham M.E."/>
            <person name="Foxe J.M."/>
            <person name="Go M."/>
            <person name="Henderson B.A."/>
            <person name="Jones I.B."/>
            <person name="McGettigan J.A."/>
            <person name="Micheletti S.J."/>
            <person name="Nasrallah M.E."/>
            <person name="Ortiz D."/>
            <person name="Piller C.R."/>
            <person name="Privatt S.R."/>
            <person name="Schneider S.L."/>
            <person name="Sharp S."/>
            <person name="Smith T.C."/>
            <person name="Stanton J.D."/>
            <person name="Ullery H.E."/>
            <person name="Wilson R.J."/>
            <person name="Serrano M.G."/>
            <person name="Buck G."/>
            <person name="Lee V."/>
            <person name="Wang Y."/>
            <person name="Carvalho R."/>
            <person name="Voegtly L."/>
            <person name="Shi R."/>
            <person name="Duckworth R."/>
            <person name="Johnson A."/>
            <person name="Loviza R."/>
            <person name="Walstead R."/>
            <person name="Shah Z."/>
            <person name="Kiflezghi M."/>
            <person name="Wade K."/>
            <person name="Ball S.L."/>
            <person name="Bradley K.W."/>
            <person name="Asai D.J."/>
            <person name="Bowman C.A."/>
            <person name="Russell D.A."/>
            <person name="Pope W.H."/>
            <person name="Jacobs-Sera D."/>
            <person name="Hendrix R.W."/>
            <person name="Hatfull G.F."/>
        </authorList>
    </citation>
    <scope>NUCLEOTIDE SEQUENCE [LARGE SCALE GENOMIC DNA]</scope>
    <source>
        <strain evidence="1 2">DSM 27648</strain>
    </source>
</reference>
<accession>A0A0K1QCQ4</accession>
<name>A0A0K1QCQ4_9BACT</name>
<sequence>MLLDNAKKLGVEVREGTRATALQVVPDVGTRDLVGERCR</sequence>